<keyword evidence="2" id="KW-0812">Transmembrane</keyword>
<evidence type="ECO:0000256" key="2">
    <source>
        <dbReference type="SAM" id="Phobius"/>
    </source>
</evidence>
<dbReference type="EMBL" id="RCUY01000005">
    <property type="protein sequence ID" value="RLP82785.1"/>
    <property type="molecule type" value="Genomic_DNA"/>
</dbReference>
<reference evidence="4 5" key="1">
    <citation type="submission" date="2018-10" db="EMBL/GenBank/DDBJ databases">
        <authorList>
            <person name="Li J."/>
        </authorList>
    </citation>
    <scope>NUCLEOTIDE SEQUENCE [LARGE SCALE GENOMIC DNA]</scope>
    <source>
        <strain evidence="4 5">JCM 11654</strain>
    </source>
</reference>
<evidence type="ECO:0000313" key="5">
    <source>
        <dbReference type="Proteomes" id="UP000269438"/>
    </source>
</evidence>
<dbReference type="RefSeq" id="WP_121687944.1">
    <property type="nucleotide sequence ID" value="NZ_RCUY01000005.1"/>
</dbReference>
<feature type="region of interest" description="Disordered" evidence="1">
    <location>
        <begin position="1"/>
        <end position="46"/>
    </location>
</feature>
<dbReference type="OrthoDB" id="8215557at2"/>
<gene>
    <name evidence="4" type="ORF">D9V34_05880</name>
</gene>
<dbReference type="Proteomes" id="UP000269438">
    <property type="component" value="Unassembled WGS sequence"/>
</dbReference>
<evidence type="ECO:0000259" key="3">
    <source>
        <dbReference type="Pfam" id="PF13472"/>
    </source>
</evidence>
<evidence type="ECO:0000256" key="1">
    <source>
        <dbReference type="SAM" id="MobiDB-lite"/>
    </source>
</evidence>
<organism evidence="4 5">
    <name type="scientific">Mycetocola lacteus</name>
    <dbReference type="NCBI Taxonomy" id="76637"/>
    <lineage>
        <taxon>Bacteria</taxon>
        <taxon>Bacillati</taxon>
        <taxon>Actinomycetota</taxon>
        <taxon>Actinomycetes</taxon>
        <taxon>Micrococcales</taxon>
        <taxon>Microbacteriaceae</taxon>
        <taxon>Mycetocola</taxon>
    </lineage>
</organism>
<comment type="caution">
    <text evidence="4">The sequence shown here is derived from an EMBL/GenBank/DDBJ whole genome shotgun (WGS) entry which is preliminary data.</text>
</comment>
<accession>A0A3L7AS16</accession>
<dbReference type="InterPro" id="IPR013830">
    <property type="entry name" value="SGNH_hydro"/>
</dbReference>
<feature type="domain" description="SGNH hydrolase-type esterase" evidence="3">
    <location>
        <begin position="114"/>
        <end position="284"/>
    </location>
</feature>
<dbReference type="CDD" id="cd00229">
    <property type="entry name" value="SGNH_hydrolase"/>
    <property type="match status" value="1"/>
</dbReference>
<name>A0A3L7AS16_9MICO</name>
<proteinExistence type="predicted"/>
<dbReference type="Pfam" id="PF13472">
    <property type="entry name" value="Lipase_GDSL_2"/>
    <property type="match status" value="1"/>
</dbReference>
<dbReference type="AlphaFoldDB" id="A0A3L7AS16"/>
<keyword evidence="5" id="KW-1185">Reference proteome</keyword>
<feature type="compositionally biased region" description="Basic and acidic residues" evidence="1">
    <location>
        <begin position="1"/>
        <end position="26"/>
    </location>
</feature>
<sequence length="318" mass="33493">MLSDFDAAKPSRRASADSHPADRDGDPGLIVSLDAHPGRRRSKPSRAVRRNRAVFALLAGMIPVALIALLAIPGDDGVLGAVGTDAHNFELSVAGAFEGKSVAPAGSNTKVYILGDSYSRDSGATDPQHDNMNLLAAHYGWSLENLAVGGVGYGMSIEGDNSQGECGEDRCPSYLEQIAEIPASAQRILVNGGKNEVNVDETDSDAHIDTFYALLRAAHPSADIVATSPIWQTNDEPDSMVHMRERVQHDVQAIGGHYLDIGQPLVSAPDLLYEDGEHPNDAGHVAVADAMIAGFTKLGDKAWTSAKGIPAATATARP</sequence>
<dbReference type="InterPro" id="IPR036514">
    <property type="entry name" value="SGNH_hydro_sf"/>
</dbReference>
<evidence type="ECO:0000313" key="4">
    <source>
        <dbReference type="EMBL" id="RLP82785.1"/>
    </source>
</evidence>
<dbReference type="GO" id="GO:0016787">
    <property type="term" value="F:hydrolase activity"/>
    <property type="evidence" value="ECO:0007669"/>
    <property type="project" value="UniProtKB-KW"/>
</dbReference>
<keyword evidence="4" id="KW-0378">Hydrolase</keyword>
<protein>
    <submittedName>
        <fullName evidence="4">SGNH/GDSL hydrolase family protein</fullName>
    </submittedName>
</protein>
<dbReference type="SUPFAM" id="SSF52266">
    <property type="entry name" value="SGNH hydrolase"/>
    <property type="match status" value="1"/>
</dbReference>
<keyword evidence="2" id="KW-0472">Membrane</keyword>
<feature type="transmembrane region" description="Helical" evidence="2">
    <location>
        <begin position="53"/>
        <end position="72"/>
    </location>
</feature>
<dbReference type="Gene3D" id="3.40.50.1110">
    <property type="entry name" value="SGNH hydrolase"/>
    <property type="match status" value="1"/>
</dbReference>
<keyword evidence="2" id="KW-1133">Transmembrane helix</keyword>